<feature type="domain" description="ATP-grasp" evidence="2">
    <location>
        <begin position="117"/>
        <end position="302"/>
    </location>
</feature>
<gene>
    <name evidence="3" type="ORF">QO034_15875</name>
</gene>
<evidence type="ECO:0000256" key="1">
    <source>
        <dbReference type="PROSITE-ProRule" id="PRU00409"/>
    </source>
</evidence>
<dbReference type="SUPFAM" id="SSF56059">
    <property type="entry name" value="Glutathione synthetase ATP-binding domain-like"/>
    <property type="match status" value="1"/>
</dbReference>
<evidence type="ECO:0000259" key="2">
    <source>
        <dbReference type="PROSITE" id="PS50975"/>
    </source>
</evidence>
<name>A0ABT7FHF2_9RHOB</name>
<comment type="caution">
    <text evidence="3">The sequence shown here is derived from an EMBL/GenBank/DDBJ whole genome shotgun (WGS) entry which is preliminary data.</text>
</comment>
<evidence type="ECO:0000313" key="4">
    <source>
        <dbReference type="Proteomes" id="UP001227126"/>
    </source>
</evidence>
<evidence type="ECO:0000313" key="3">
    <source>
        <dbReference type="EMBL" id="MDK3074574.1"/>
    </source>
</evidence>
<dbReference type="InterPro" id="IPR011761">
    <property type="entry name" value="ATP-grasp"/>
</dbReference>
<dbReference type="RefSeq" id="WP_284486504.1">
    <property type="nucleotide sequence ID" value="NZ_JASNJE010000021.1"/>
</dbReference>
<protein>
    <recommendedName>
        <fullName evidence="2">ATP-grasp domain-containing protein</fullName>
    </recommendedName>
</protein>
<keyword evidence="1" id="KW-0067">ATP-binding</keyword>
<proteinExistence type="predicted"/>
<organism evidence="3 4">
    <name type="scientific">Sedimentitalea xiamensis</name>
    <dbReference type="NCBI Taxonomy" id="3050037"/>
    <lineage>
        <taxon>Bacteria</taxon>
        <taxon>Pseudomonadati</taxon>
        <taxon>Pseudomonadota</taxon>
        <taxon>Alphaproteobacteria</taxon>
        <taxon>Rhodobacterales</taxon>
        <taxon>Paracoccaceae</taxon>
        <taxon>Sedimentitalea</taxon>
    </lineage>
</organism>
<dbReference type="Proteomes" id="UP001227126">
    <property type="component" value="Unassembled WGS sequence"/>
</dbReference>
<dbReference type="EMBL" id="JASNJE010000021">
    <property type="protein sequence ID" value="MDK3074574.1"/>
    <property type="molecule type" value="Genomic_DNA"/>
</dbReference>
<keyword evidence="4" id="KW-1185">Reference proteome</keyword>
<keyword evidence="1" id="KW-0547">Nucleotide-binding</keyword>
<accession>A0ABT7FHF2</accession>
<dbReference type="Gene3D" id="3.30.470.20">
    <property type="entry name" value="ATP-grasp fold, B domain"/>
    <property type="match status" value="1"/>
</dbReference>
<dbReference type="PROSITE" id="PS50975">
    <property type="entry name" value="ATP_GRASP"/>
    <property type="match status" value="1"/>
</dbReference>
<reference evidence="3 4" key="1">
    <citation type="submission" date="2023-05" db="EMBL/GenBank/DDBJ databases">
        <title>Sedimentitalea sp. nov. JM2-8.</title>
        <authorList>
            <person name="Huang J."/>
        </authorList>
    </citation>
    <scope>NUCLEOTIDE SEQUENCE [LARGE SCALE GENOMIC DNA]</scope>
    <source>
        <strain evidence="3 4">JM2-8</strain>
    </source>
</reference>
<sequence>MAHVLIGSAEAVAAPEVIFSLRDAGHQVSVFGGETGRRMLSGLPVDRFLPVPDPGVDARGAVRALETQTDGAQAPDAILPLDDASLWLVAESPRLLALTAGPDRDGINLALDKAHQIDAARAAGLAVPPSRVVARRADLQEAGIALPAILKPRMAVRIEDGRLTRGKAQYLLIGQDAEDLPDDLDDTYLLQPLIPGVGEGIFGFAGPQGITAWSAHRRVRMMNPHGSGSSACRAIPPDPDLREAVECFITAVRWRGPFMVEFLRDAEGTPWFMELNGRMWGSLALARRQGLEYPALAVAQQLDPTYDPGAVTARSWPHVQRHLGRDLVHLLMVMRGPKSAFHRAGWPRLGPALKGVLRPAPRASFYNHDPAYPRFFLADAMRTVIRAVRR</sequence>